<proteinExistence type="predicted"/>
<accession>K2PT90</accession>
<name>K2PT90_9HYPH</name>
<dbReference type="EMBL" id="AMSI01000001">
    <property type="protein sequence ID" value="EKF44332.1"/>
    <property type="molecule type" value="Genomic_DNA"/>
</dbReference>
<comment type="caution">
    <text evidence="2">The sequence shown here is derived from an EMBL/GenBank/DDBJ whole genome shotgun (WGS) entry which is preliminary data.</text>
</comment>
<protein>
    <submittedName>
        <fullName evidence="2">Pilus assembly protein cpaD</fullName>
    </submittedName>
</protein>
<evidence type="ECO:0000313" key="2">
    <source>
        <dbReference type="EMBL" id="EKF44332.1"/>
    </source>
</evidence>
<gene>
    <name evidence="2" type="ORF">NA8A_01280</name>
</gene>
<organism evidence="2 3">
    <name type="scientific">Nitratireductor indicus C115</name>
    <dbReference type="NCBI Taxonomy" id="1231190"/>
    <lineage>
        <taxon>Bacteria</taxon>
        <taxon>Pseudomonadati</taxon>
        <taxon>Pseudomonadota</taxon>
        <taxon>Alphaproteobacteria</taxon>
        <taxon>Hyphomicrobiales</taxon>
        <taxon>Phyllobacteriaceae</taxon>
        <taxon>Nitratireductor</taxon>
    </lineage>
</organism>
<feature type="region of interest" description="Disordered" evidence="1">
    <location>
        <begin position="204"/>
        <end position="242"/>
    </location>
</feature>
<dbReference type="PATRIC" id="fig|1231190.3.peg.271"/>
<dbReference type="PROSITE" id="PS51257">
    <property type="entry name" value="PROKAR_LIPOPROTEIN"/>
    <property type="match status" value="1"/>
</dbReference>
<evidence type="ECO:0000313" key="3">
    <source>
        <dbReference type="Proteomes" id="UP000007374"/>
    </source>
</evidence>
<dbReference type="NCBIfam" id="TIGR02522">
    <property type="entry name" value="pilus_cpaD"/>
    <property type="match status" value="1"/>
</dbReference>
<dbReference type="STRING" id="721133.SAMN05216176_102260"/>
<sequence>MSGVVMKTIDHSEAVRLKIKGPLIALTAALLLSGCTFAKRDSVIVGSVPDDYRTNHPIVVSESSEQIDLPVGASIRKMSRDQAATLAGFLDGYDRRSGGTVTMLVPAGSANELAASSVASDFSRLMQARGVPAERIAILAYQSPAPDVSPPIRVSYPVVKASTGPCGRWPKDALDTTDNKHYANFGCSYQNNLAAQVANPNDFLGPRKQTPIHADRSDAAISDYTGRKVSDGFKSNREVTYD</sequence>
<reference evidence="2 3" key="1">
    <citation type="journal article" date="2012" name="J. Bacteriol.">
        <title>Genome Sequence of Nitratireductor indicus Type Strain C115.</title>
        <authorList>
            <person name="Lai Q."/>
            <person name="Li G."/>
            <person name="Yu Z."/>
            <person name="Shao Z."/>
        </authorList>
    </citation>
    <scope>NUCLEOTIDE SEQUENCE [LARGE SCALE GENOMIC DNA]</scope>
    <source>
        <strain evidence="2 3">C115</strain>
    </source>
</reference>
<feature type="compositionally biased region" description="Basic and acidic residues" evidence="1">
    <location>
        <begin position="225"/>
        <end position="242"/>
    </location>
</feature>
<dbReference type="eggNOG" id="COG5461">
    <property type="taxonomic scope" value="Bacteria"/>
</dbReference>
<dbReference type="InterPro" id="IPR019027">
    <property type="entry name" value="Pilus_biogenesis_CpaD-related"/>
</dbReference>
<dbReference type="Proteomes" id="UP000007374">
    <property type="component" value="Unassembled WGS sequence"/>
</dbReference>
<evidence type="ECO:0000256" key="1">
    <source>
        <dbReference type="SAM" id="MobiDB-lite"/>
    </source>
</evidence>
<keyword evidence="3" id="KW-1185">Reference proteome</keyword>
<dbReference type="Pfam" id="PF09476">
    <property type="entry name" value="Pilus_CpaD"/>
    <property type="match status" value="1"/>
</dbReference>
<dbReference type="InterPro" id="IPR013361">
    <property type="entry name" value="Pilus_CpaD"/>
</dbReference>
<dbReference type="AlphaFoldDB" id="K2PT90"/>